<dbReference type="SFLD" id="SFLDG01017">
    <property type="entry name" value="Polyprenyl_Transferase_Like"/>
    <property type="match status" value="1"/>
</dbReference>
<dbReference type="SFLD" id="SFLDS00005">
    <property type="entry name" value="Isoprenoid_Synthase_Type_I"/>
    <property type="match status" value="1"/>
</dbReference>
<sequence>MPAWKDDPAVMACDHGAPGHRAPERRVPEHRAPHRRPDRGVRSAAGILRWSRDLLDPALRDAVEAMPDGARRIAAFHLGWRDELGRPADGAAGKAIRPALAMLAAEAAGGTAAAALPAAVAVELAHNFSLLHDDVMDGDPTRRHRPTAWTVFGTDAAILAGDALLAAAYEVLAEDGSPAAAQAVRVLARAVLDLVEGQSADLAFESRTDVTLDECLAMAGRKTGALMGAACALGALYGGATAAETGRLRAFGERFGLAFQLADDLLGIWGDPAVTGKPVHSDLHNRKKSLPVVAALTSGTPAGAELAGLYLRDEPLTTADAARAAVLIESAGARTWATAHAAALLTEAGTRLTGAAPEAAAELRALAGLVTRHDL</sequence>
<dbReference type="InterPro" id="IPR033749">
    <property type="entry name" value="Polyprenyl_synt_CS"/>
</dbReference>
<dbReference type="PROSITE" id="PS00723">
    <property type="entry name" value="POLYPRENYL_SYNTHASE_1"/>
    <property type="match status" value="1"/>
</dbReference>
<feature type="compositionally biased region" description="Basic and acidic residues" evidence="4">
    <location>
        <begin position="21"/>
        <end position="31"/>
    </location>
</feature>
<gene>
    <name evidence="5" type="ORF">SM611_06260</name>
</gene>
<dbReference type="PANTHER" id="PTHR12001:SF86">
    <property type="entry name" value="GERANYLGERANYL DIPHOSPHATE SYNTHASE"/>
    <property type="match status" value="1"/>
</dbReference>
<proteinExistence type="inferred from homology"/>
<dbReference type="CDD" id="cd00685">
    <property type="entry name" value="Trans_IPPS_HT"/>
    <property type="match status" value="1"/>
</dbReference>
<evidence type="ECO:0000256" key="4">
    <source>
        <dbReference type="SAM" id="MobiDB-lite"/>
    </source>
</evidence>
<evidence type="ECO:0000313" key="5">
    <source>
        <dbReference type="EMBL" id="MFA1538529.1"/>
    </source>
</evidence>
<dbReference type="Proteomes" id="UP001569963">
    <property type="component" value="Unassembled WGS sequence"/>
</dbReference>
<dbReference type="InterPro" id="IPR008949">
    <property type="entry name" value="Isoprenoid_synthase_dom_sf"/>
</dbReference>
<evidence type="ECO:0000256" key="1">
    <source>
        <dbReference type="ARBA" id="ARBA00022723"/>
    </source>
</evidence>
<dbReference type="GO" id="GO:0016740">
    <property type="term" value="F:transferase activity"/>
    <property type="evidence" value="ECO:0007669"/>
    <property type="project" value="UniProtKB-KW"/>
</dbReference>
<dbReference type="PANTHER" id="PTHR12001">
    <property type="entry name" value="GERANYLGERANYL PYROPHOSPHATE SYNTHASE"/>
    <property type="match status" value="1"/>
</dbReference>
<dbReference type="RefSeq" id="WP_371947928.1">
    <property type="nucleotide sequence ID" value="NZ_JAXCEI010000002.1"/>
</dbReference>
<dbReference type="Gene3D" id="1.10.600.10">
    <property type="entry name" value="Farnesyl Diphosphate Synthase"/>
    <property type="match status" value="1"/>
</dbReference>
<organism evidence="5 6">
    <name type="scientific">Actinomadura monticuli</name>
    <dbReference type="NCBI Taxonomy" id="3097367"/>
    <lineage>
        <taxon>Bacteria</taxon>
        <taxon>Bacillati</taxon>
        <taxon>Actinomycetota</taxon>
        <taxon>Actinomycetes</taxon>
        <taxon>Streptosporangiales</taxon>
        <taxon>Thermomonosporaceae</taxon>
        <taxon>Actinomadura</taxon>
    </lineage>
</organism>
<feature type="region of interest" description="Disordered" evidence="4">
    <location>
        <begin position="1"/>
        <end position="40"/>
    </location>
</feature>
<dbReference type="EMBL" id="JAXCEI010000002">
    <property type="protein sequence ID" value="MFA1538529.1"/>
    <property type="molecule type" value="Genomic_DNA"/>
</dbReference>
<keyword evidence="6" id="KW-1185">Reference proteome</keyword>
<accession>A0ABV4Q5X4</accession>
<dbReference type="PROSITE" id="PS00444">
    <property type="entry name" value="POLYPRENYL_SYNTHASE_2"/>
    <property type="match status" value="1"/>
</dbReference>
<keyword evidence="2" id="KW-0460">Magnesium</keyword>
<comment type="caution">
    <text evidence="5">The sequence shown here is derived from an EMBL/GenBank/DDBJ whole genome shotgun (WGS) entry which is preliminary data.</text>
</comment>
<name>A0ABV4Q5X4_9ACTN</name>
<keyword evidence="3 5" id="KW-0808">Transferase</keyword>
<dbReference type="InterPro" id="IPR000092">
    <property type="entry name" value="Polyprenyl_synt"/>
</dbReference>
<dbReference type="SUPFAM" id="SSF48576">
    <property type="entry name" value="Terpenoid synthases"/>
    <property type="match status" value="1"/>
</dbReference>
<evidence type="ECO:0000256" key="2">
    <source>
        <dbReference type="ARBA" id="ARBA00022842"/>
    </source>
</evidence>
<comment type="similarity">
    <text evidence="3">Belongs to the FPP/GGPP synthase family.</text>
</comment>
<evidence type="ECO:0000256" key="3">
    <source>
        <dbReference type="RuleBase" id="RU004466"/>
    </source>
</evidence>
<reference evidence="5 6" key="1">
    <citation type="submission" date="2023-11" db="EMBL/GenBank/DDBJ databases">
        <title>Actinomadura monticuli sp. nov., isolated from volcanic ash.</title>
        <authorList>
            <person name="Lee S.D."/>
            <person name="Yang H."/>
            <person name="Kim I.S."/>
        </authorList>
    </citation>
    <scope>NUCLEOTIDE SEQUENCE [LARGE SCALE GENOMIC DNA]</scope>
    <source>
        <strain evidence="5 6">DLS-62</strain>
    </source>
</reference>
<protein>
    <submittedName>
        <fullName evidence="5">Family 2 encapsulin nanocompartment cargo protein polyprenyl transferase</fullName>
    </submittedName>
</protein>
<keyword evidence="1" id="KW-0479">Metal-binding</keyword>
<evidence type="ECO:0000313" key="6">
    <source>
        <dbReference type="Proteomes" id="UP001569963"/>
    </source>
</evidence>
<dbReference type="Pfam" id="PF00348">
    <property type="entry name" value="polyprenyl_synt"/>
    <property type="match status" value="1"/>
</dbReference>
<dbReference type="NCBIfam" id="NF041169">
    <property type="entry name" value="f2_encap_cargo4"/>
    <property type="match status" value="1"/>
</dbReference>